<feature type="transmembrane region" description="Helical" evidence="2">
    <location>
        <begin position="264"/>
        <end position="286"/>
    </location>
</feature>
<organism evidence="3 4">
    <name type="scientific">Lasiosphaeria ovina</name>
    <dbReference type="NCBI Taxonomy" id="92902"/>
    <lineage>
        <taxon>Eukaryota</taxon>
        <taxon>Fungi</taxon>
        <taxon>Dikarya</taxon>
        <taxon>Ascomycota</taxon>
        <taxon>Pezizomycotina</taxon>
        <taxon>Sordariomycetes</taxon>
        <taxon>Sordariomycetidae</taxon>
        <taxon>Sordariales</taxon>
        <taxon>Lasiosphaeriaceae</taxon>
        <taxon>Lasiosphaeria</taxon>
    </lineage>
</organism>
<protein>
    <submittedName>
        <fullName evidence="3">Uncharacterized protein</fullName>
    </submittedName>
</protein>
<gene>
    <name evidence="3" type="ORF">B0T24DRAFT_622088</name>
</gene>
<feature type="region of interest" description="Disordered" evidence="1">
    <location>
        <begin position="153"/>
        <end position="245"/>
    </location>
</feature>
<sequence>MNGTDGGTSTDGGSAGNPCPDSSDSDTVSRGAIFGLFLTLGFCLVSQPYGSLVFRSRFGVFWRLNPLSCSLEAATIVVDLLVAAASSLRKQRRPGSSLESAPFHVPWRQVAKELWADLHATSAALLLVRANADGHRDESPLALLLEATAHDQSTGLSTARSAVHYEPPTPSSPPPPGSLPSTDSGATTNINSAVVPPRQDHPVAVSTGTSSGHGPSVARRSTAQLEQGPEPPAPSESQSQQTSGARLEAFRTALGANAFTHRELPVHIVTFLSAAGAAVKLCANTIPLAARIAGIFMLASWLSLQALLVVFHATHIGDEQMARIVRSTRDLLDARAWSRRRSFRALLPLFLTIPPLLYLSILVAVGRTNRDQNWNFVDVVLDAPTSVVLVLAPVVFLSTAYQRFEDAPSWTKAPGFHITLLSVLDATVRIVLFFCSLLFFSCYWMIRFDPNPESPIVASNSPPEFLITVGYYFYVVIIVPALLFACSGLLVARMPPRDRDDAVFVFVVQVLDLVVTTVVFSAFLAGYEEEGTYQPEWVSWFG</sequence>
<feature type="compositionally biased region" description="Pro residues" evidence="1">
    <location>
        <begin position="167"/>
        <end position="178"/>
    </location>
</feature>
<evidence type="ECO:0000256" key="2">
    <source>
        <dbReference type="SAM" id="Phobius"/>
    </source>
</evidence>
<feature type="compositionally biased region" description="Gly residues" evidence="1">
    <location>
        <begin position="1"/>
        <end position="15"/>
    </location>
</feature>
<keyword evidence="2" id="KW-1133">Transmembrane helix</keyword>
<proteinExistence type="predicted"/>
<accession>A0AAE0N7G9</accession>
<keyword evidence="4" id="KW-1185">Reference proteome</keyword>
<reference evidence="3" key="2">
    <citation type="submission" date="2023-06" db="EMBL/GenBank/DDBJ databases">
        <authorList>
            <consortium name="Lawrence Berkeley National Laboratory"/>
            <person name="Haridas S."/>
            <person name="Hensen N."/>
            <person name="Bonometti L."/>
            <person name="Westerberg I."/>
            <person name="Brannstrom I.O."/>
            <person name="Guillou S."/>
            <person name="Cros-Aarteil S."/>
            <person name="Calhoun S."/>
            <person name="Kuo A."/>
            <person name="Mondo S."/>
            <person name="Pangilinan J."/>
            <person name="Riley R."/>
            <person name="Labutti K."/>
            <person name="Andreopoulos B."/>
            <person name="Lipzen A."/>
            <person name="Chen C."/>
            <person name="Yanf M."/>
            <person name="Daum C."/>
            <person name="Ng V."/>
            <person name="Clum A."/>
            <person name="Steindorff A."/>
            <person name="Ohm R."/>
            <person name="Martin F."/>
            <person name="Silar P."/>
            <person name="Natvig D."/>
            <person name="Lalanne C."/>
            <person name="Gautier V."/>
            <person name="Ament-Velasquez S.L."/>
            <person name="Kruys A."/>
            <person name="Hutchinson M.I."/>
            <person name="Powell A.J."/>
            <person name="Barry K."/>
            <person name="Miller A.N."/>
            <person name="Grigoriev I.V."/>
            <person name="Debuchy R."/>
            <person name="Gladieux P."/>
            <person name="Thoren M.H."/>
            <person name="Johannesson H."/>
        </authorList>
    </citation>
    <scope>NUCLEOTIDE SEQUENCE</scope>
    <source>
        <strain evidence="3">CBS 958.72</strain>
    </source>
</reference>
<feature type="transmembrane region" description="Helical" evidence="2">
    <location>
        <begin position="292"/>
        <end position="313"/>
    </location>
</feature>
<name>A0AAE0N7G9_9PEZI</name>
<dbReference type="AlphaFoldDB" id="A0AAE0N7G9"/>
<reference evidence="3" key="1">
    <citation type="journal article" date="2023" name="Mol. Phylogenet. Evol.">
        <title>Genome-scale phylogeny and comparative genomics of the fungal order Sordariales.</title>
        <authorList>
            <person name="Hensen N."/>
            <person name="Bonometti L."/>
            <person name="Westerberg I."/>
            <person name="Brannstrom I.O."/>
            <person name="Guillou S."/>
            <person name="Cros-Aarteil S."/>
            <person name="Calhoun S."/>
            <person name="Haridas S."/>
            <person name="Kuo A."/>
            <person name="Mondo S."/>
            <person name="Pangilinan J."/>
            <person name="Riley R."/>
            <person name="LaButti K."/>
            <person name="Andreopoulos B."/>
            <person name="Lipzen A."/>
            <person name="Chen C."/>
            <person name="Yan M."/>
            <person name="Daum C."/>
            <person name="Ng V."/>
            <person name="Clum A."/>
            <person name="Steindorff A."/>
            <person name="Ohm R.A."/>
            <person name="Martin F."/>
            <person name="Silar P."/>
            <person name="Natvig D.O."/>
            <person name="Lalanne C."/>
            <person name="Gautier V."/>
            <person name="Ament-Velasquez S.L."/>
            <person name="Kruys A."/>
            <person name="Hutchinson M.I."/>
            <person name="Powell A.J."/>
            <person name="Barry K."/>
            <person name="Miller A.N."/>
            <person name="Grigoriev I.V."/>
            <person name="Debuchy R."/>
            <person name="Gladieux P."/>
            <person name="Hiltunen Thoren M."/>
            <person name="Johannesson H."/>
        </authorList>
    </citation>
    <scope>NUCLEOTIDE SEQUENCE</scope>
    <source>
        <strain evidence="3">CBS 958.72</strain>
    </source>
</reference>
<evidence type="ECO:0000313" key="3">
    <source>
        <dbReference type="EMBL" id="KAK3373095.1"/>
    </source>
</evidence>
<comment type="caution">
    <text evidence="3">The sequence shown here is derived from an EMBL/GenBank/DDBJ whole genome shotgun (WGS) entry which is preliminary data.</text>
</comment>
<feature type="transmembrane region" description="Helical" evidence="2">
    <location>
        <begin position="503"/>
        <end position="527"/>
    </location>
</feature>
<feature type="transmembrane region" description="Helical" evidence="2">
    <location>
        <begin position="416"/>
        <end position="446"/>
    </location>
</feature>
<evidence type="ECO:0000313" key="4">
    <source>
        <dbReference type="Proteomes" id="UP001287356"/>
    </source>
</evidence>
<feature type="transmembrane region" description="Helical" evidence="2">
    <location>
        <begin position="385"/>
        <end position="404"/>
    </location>
</feature>
<dbReference type="EMBL" id="JAULSN010000004">
    <property type="protein sequence ID" value="KAK3373095.1"/>
    <property type="molecule type" value="Genomic_DNA"/>
</dbReference>
<feature type="transmembrane region" description="Helical" evidence="2">
    <location>
        <begin position="345"/>
        <end position="365"/>
    </location>
</feature>
<keyword evidence="2" id="KW-0812">Transmembrane</keyword>
<evidence type="ECO:0000256" key="1">
    <source>
        <dbReference type="SAM" id="MobiDB-lite"/>
    </source>
</evidence>
<feature type="transmembrane region" description="Helical" evidence="2">
    <location>
        <begin position="32"/>
        <end position="50"/>
    </location>
</feature>
<feature type="transmembrane region" description="Helical" evidence="2">
    <location>
        <begin position="471"/>
        <end position="491"/>
    </location>
</feature>
<feature type="compositionally biased region" description="Polar residues" evidence="1">
    <location>
        <begin position="206"/>
        <end position="225"/>
    </location>
</feature>
<dbReference type="Proteomes" id="UP001287356">
    <property type="component" value="Unassembled WGS sequence"/>
</dbReference>
<keyword evidence="2" id="KW-0472">Membrane</keyword>
<feature type="region of interest" description="Disordered" evidence="1">
    <location>
        <begin position="1"/>
        <end position="25"/>
    </location>
</feature>